<evidence type="ECO:0000313" key="7">
    <source>
        <dbReference type="Proteomes" id="UP000053890"/>
    </source>
</evidence>
<dbReference type="EMBL" id="KQ474073">
    <property type="protein sequence ID" value="KPV78003.1"/>
    <property type="molecule type" value="Genomic_DNA"/>
</dbReference>
<evidence type="ECO:0000256" key="1">
    <source>
        <dbReference type="ARBA" id="ARBA00004123"/>
    </source>
</evidence>
<dbReference type="PANTHER" id="PTHR23318">
    <property type="entry name" value="ATP SYNTHASE GAMMA-RELATED"/>
    <property type="match status" value="1"/>
</dbReference>
<feature type="compositionally biased region" description="Basic and acidic residues" evidence="3">
    <location>
        <begin position="817"/>
        <end position="835"/>
    </location>
</feature>
<feature type="compositionally biased region" description="Polar residues" evidence="3">
    <location>
        <begin position="23"/>
        <end position="34"/>
    </location>
</feature>
<feature type="compositionally biased region" description="Low complexity" evidence="3">
    <location>
        <begin position="77"/>
        <end position="117"/>
    </location>
</feature>
<accession>A0A194SBA4</accession>
<feature type="compositionally biased region" description="Low complexity" evidence="3">
    <location>
        <begin position="144"/>
        <end position="172"/>
    </location>
</feature>
<protein>
    <submittedName>
        <fullName evidence="6">Uncharacterized protein</fullName>
    </submittedName>
</protein>
<feature type="compositionally biased region" description="Acidic residues" evidence="3">
    <location>
        <begin position="1131"/>
        <end position="1147"/>
    </location>
</feature>
<dbReference type="GO" id="GO:0006974">
    <property type="term" value="P:DNA damage response"/>
    <property type="evidence" value="ECO:0007669"/>
    <property type="project" value="TreeGrafter"/>
</dbReference>
<evidence type="ECO:0000256" key="2">
    <source>
        <dbReference type="ARBA" id="ARBA00023242"/>
    </source>
</evidence>
<feature type="compositionally biased region" description="Low complexity" evidence="3">
    <location>
        <begin position="386"/>
        <end position="417"/>
    </location>
</feature>
<feature type="region of interest" description="Disordered" evidence="3">
    <location>
        <begin position="1269"/>
        <end position="1414"/>
    </location>
</feature>
<dbReference type="OrthoDB" id="27483at2759"/>
<feature type="region of interest" description="Disordered" evidence="3">
    <location>
        <begin position="189"/>
        <end position="309"/>
    </location>
</feature>
<feature type="compositionally biased region" description="Low complexity" evidence="3">
    <location>
        <begin position="663"/>
        <end position="681"/>
    </location>
</feature>
<feature type="region of interest" description="Disordered" evidence="3">
    <location>
        <begin position="614"/>
        <end position="688"/>
    </location>
</feature>
<organism evidence="6 7">
    <name type="scientific">Rhodotorula graminis (strain WP1)</name>
    <dbReference type="NCBI Taxonomy" id="578459"/>
    <lineage>
        <taxon>Eukaryota</taxon>
        <taxon>Fungi</taxon>
        <taxon>Dikarya</taxon>
        <taxon>Basidiomycota</taxon>
        <taxon>Pucciniomycotina</taxon>
        <taxon>Microbotryomycetes</taxon>
        <taxon>Sporidiobolales</taxon>
        <taxon>Sporidiobolaceae</taxon>
        <taxon>Rhodotorula</taxon>
    </lineage>
</organism>
<proteinExistence type="predicted"/>
<dbReference type="GO" id="GO:0030289">
    <property type="term" value="C:protein phosphatase 4 complex"/>
    <property type="evidence" value="ECO:0007669"/>
    <property type="project" value="TreeGrafter"/>
</dbReference>
<dbReference type="GeneID" id="28975812"/>
<feature type="compositionally biased region" description="Basic and acidic residues" evidence="3">
    <location>
        <begin position="231"/>
        <end position="242"/>
    </location>
</feature>
<feature type="region of interest" description="Disordered" evidence="3">
    <location>
        <begin position="1"/>
        <end position="175"/>
    </location>
</feature>
<dbReference type="InterPro" id="IPR011993">
    <property type="entry name" value="PH-like_dom_sf"/>
</dbReference>
<feature type="compositionally biased region" description="Gly residues" evidence="3">
    <location>
        <begin position="1096"/>
        <end position="1110"/>
    </location>
</feature>
<dbReference type="Pfam" id="PF04802">
    <property type="entry name" value="PP4R3"/>
    <property type="match status" value="1"/>
</dbReference>
<evidence type="ECO:0000259" key="4">
    <source>
        <dbReference type="Pfam" id="PF04802"/>
    </source>
</evidence>
<sequence length="1414" mass="149804">MADAAQDQPPQSAANNPGHGSSPAVQNTPAVRSSTPPQAGQGAAPAAGATAPPAGDEVDRSRTPSPPSTRPSPAPGSAPEGSSSTGAGDHVVHPSPDASAPSASPSTPTRLQPSSPSTAPPDTPESTEQHLAQHVGSSPASVDAAHSSPASARTASSPSSSASQSPSGLPPSRRVKVYRLKDDAWIDLGTGTCSGEFISSSSSTAAQGNDAEGDARMASSSDDEEGAWIVVRRERVRRDRGQDSPTGKKGKGREEDDGSGSPTQGKSPLKGAGRQLVEGGGADDEDEVDEGPPILKTRVQPYPPGYLPEDLLDEEEMTSVDDNGNMTVDAGGYQRQQDTLIVWTERTATEGDEEQEMALSFATPSGCAEMWEFIKAARRFAAEQQSLLHSPSPSPSEALSSPRHAPMSGSASASLANSLPEPALSNIPHLENAIRQMSRTAVGRERAASVIVRTGYIDKLCKVQQEAEDLESLEDLHALCRVMQAIFLLNDNAIFEHVLRDDVILGVVGMLEYDPDFPTMRASYREHLSSSTAFIPVVPPSLLPGTLLAKIHQTHRLHYLKDVVLARILEDSTFSMLNSAIYFNEVDIVNEVAAERELVREVFRVLEDDEAAAVDAPPSAKGKERDLALGPKRTIGPSLPSDIAGGSPVSKRARLASPPLPPSSTDATTAAAVPSTSNPSAPLDPASPSVAARKLHATLFLQQLSQMAKNLQLGVRAPLYRTLCDRGLLPALEGALRFAARAGARPGASDDERDDATRMRQAALGVWMCVVDLAPLEVRGYCLRQGKELEKREEEETEAGREGEDAAAALERELEEEGKSAEETEKDKRDKEEQETRRTLLGLLIGTLKAEHDLGLKAQLTEALRVLVDVTGEGGPLSAPPRLRQEDPEAEKFLQYFYDHCMTSLLEPLSKLPDLSPSDPPLALSAADVALLTHLCDLLCFFVIHHTFRSKYLILSSPELAKAVSRIVRPRPRLTRHTHLRLAALRFLRACVARNDDFYNRFLIKHDLLRPVLDTADEEKSKDNLLGSACLDFFEYLRTSNAKALLNHLMDRGGDVVRRLAAGDGSTAPLRTFESLIARWEMNNEPPPLTLVQGSAGAGEGAATGPGGGATSSSMQRQTSLPGWTPRRELEEESYFNTSDDDDDDEPTAPVPDETVALLASASFGSSRRKREPTSNPAGDNDHSPKRVKLDDDGDKPLSHDKIPLVDYADDDDDEDMKPATAEGNVAPVAEADPPPSVDVDDAGLLAGGFIRERRGALDAGPVAEAVKVEGDAAPPPGAGTNGAGSSDIVKHEDDAPFLPSLGALKRKKEQEDDDGELGLLAKRRSPFGDTAGDQGKDVKPATDAGKSLGFSFGLKKAASPPSSTSSTSTSGATVPTSKPGGFKIAISGLKSKFTGGGGGGSSPGGGAKEDAKG</sequence>
<dbReference type="GO" id="GO:0005654">
    <property type="term" value="C:nucleoplasm"/>
    <property type="evidence" value="ECO:0007669"/>
    <property type="project" value="TreeGrafter"/>
</dbReference>
<gene>
    <name evidence="6" type="ORF">RHOBADRAFT_50526</name>
</gene>
<feature type="compositionally biased region" description="Acidic residues" evidence="3">
    <location>
        <begin position="281"/>
        <end position="290"/>
    </location>
</feature>
<feature type="region of interest" description="Disordered" evidence="3">
    <location>
        <begin position="385"/>
        <end position="417"/>
    </location>
</feature>
<feature type="compositionally biased region" description="Pro residues" evidence="3">
    <location>
        <begin position="64"/>
        <end position="76"/>
    </location>
</feature>
<keyword evidence="2" id="KW-0539">Nucleus</keyword>
<feature type="compositionally biased region" description="Basic and acidic residues" evidence="3">
    <location>
        <begin position="1180"/>
        <end position="1204"/>
    </location>
</feature>
<reference evidence="6 7" key="1">
    <citation type="journal article" date="2015" name="Front. Microbiol.">
        <title>Genome sequence of the plant growth promoting endophytic yeast Rhodotorula graminis WP1.</title>
        <authorList>
            <person name="Firrincieli A."/>
            <person name="Otillar R."/>
            <person name="Salamov A."/>
            <person name="Schmutz J."/>
            <person name="Khan Z."/>
            <person name="Redman R.S."/>
            <person name="Fleck N.D."/>
            <person name="Lindquist E."/>
            <person name="Grigoriev I.V."/>
            <person name="Doty S.L."/>
        </authorList>
    </citation>
    <scope>NUCLEOTIDE SEQUENCE [LARGE SCALE GENOMIC DNA]</scope>
    <source>
        <strain evidence="6 7">WP1</strain>
    </source>
</reference>
<evidence type="ECO:0000259" key="5">
    <source>
        <dbReference type="Pfam" id="PF22972"/>
    </source>
</evidence>
<dbReference type="InterPro" id="IPR006887">
    <property type="entry name" value="P4R3-like_central_dom"/>
</dbReference>
<dbReference type="Proteomes" id="UP000053890">
    <property type="component" value="Unassembled WGS sequence"/>
</dbReference>
<dbReference type="RefSeq" id="XP_018274052.1">
    <property type="nucleotide sequence ID" value="XM_018415364.1"/>
</dbReference>
<feature type="region of interest" description="Disordered" evidence="3">
    <location>
        <begin position="812"/>
        <end position="835"/>
    </location>
</feature>
<dbReference type="InterPro" id="IPR055236">
    <property type="entry name" value="EVH1_PP4R3"/>
</dbReference>
<name>A0A194SBA4_RHOGW</name>
<evidence type="ECO:0000313" key="6">
    <source>
        <dbReference type="EMBL" id="KPV78003.1"/>
    </source>
</evidence>
<dbReference type="OMA" id="QTHRLHY"/>
<dbReference type="STRING" id="578459.A0A194SBA4"/>
<feature type="domain" description="PP4R3 EVH1-like" evidence="5">
    <location>
        <begin position="330"/>
        <end position="379"/>
    </location>
</feature>
<feature type="region of interest" description="Disordered" evidence="3">
    <location>
        <begin position="1087"/>
        <end position="1241"/>
    </location>
</feature>
<feature type="compositionally biased region" description="Polar residues" evidence="3">
    <location>
        <begin position="191"/>
        <end position="207"/>
    </location>
</feature>
<comment type="subcellular location">
    <subcellularLocation>
        <location evidence="1">Nucleus</location>
    </subcellularLocation>
</comment>
<keyword evidence="7" id="KW-1185">Reference proteome</keyword>
<feature type="compositionally biased region" description="Low complexity" evidence="3">
    <location>
        <begin position="1"/>
        <end position="17"/>
    </location>
</feature>
<evidence type="ECO:0000256" key="3">
    <source>
        <dbReference type="SAM" id="MobiDB-lite"/>
    </source>
</evidence>
<feature type="compositionally biased region" description="Gly residues" evidence="3">
    <location>
        <begin position="1395"/>
        <end position="1407"/>
    </location>
</feature>
<feature type="domain" description="Serine/threonine-protein phosphatase 4 regulatory subunit 3-like central" evidence="4">
    <location>
        <begin position="430"/>
        <end position="1081"/>
    </location>
</feature>
<dbReference type="Gene3D" id="2.30.29.30">
    <property type="entry name" value="Pleckstrin-homology domain (PH domain)/Phosphotyrosine-binding domain (PTB)"/>
    <property type="match status" value="2"/>
</dbReference>
<feature type="compositionally biased region" description="Low complexity" evidence="3">
    <location>
        <begin position="1358"/>
        <end position="1378"/>
    </location>
</feature>
<dbReference type="Pfam" id="PF22972">
    <property type="entry name" value="EVH1_PP4R3"/>
    <property type="match status" value="1"/>
</dbReference>
<feature type="compositionally biased region" description="Low complexity" evidence="3">
    <location>
        <begin position="35"/>
        <end position="55"/>
    </location>
</feature>
<dbReference type="PANTHER" id="PTHR23318:SF0">
    <property type="entry name" value="SERINE_THREONINE-PROTEIN PHOSPHATASE 4 REGULATORY SUBUNIT 3"/>
    <property type="match status" value="1"/>
</dbReference>
<dbReference type="InterPro" id="IPR051137">
    <property type="entry name" value="PP4R3-like"/>
</dbReference>
<dbReference type="GO" id="GO:0072542">
    <property type="term" value="F:protein phosphatase activator activity"/>
    <property type="evidence" value="ECO:0007669"/>
    <property type="project" value="TreeGrafter"/>
</dbReference>